<evidence type="ECO:0008006" key="5">
    <source>
        <dbReference type="Google" id="ProtNLM"/>
    </source>
</evidence>
<proteinExistence type="inferred from homology"/>
<organism evidence="3 4">
    <name type="scientific">Alcaligenes faecalis</name>
    <dbReference type="NCBI Taxonomy" id="511"/>
    <lineage>
        <taxon>Bacteria</taxon>
        <taxon>Pseudomonadati</taxon>
        <taxon>Pseudomonadota</taxon>
        <taxon>Betaproteobacteria</taxon>
        <taxon>Burkholderiales</taxon>
        <taxon>Alcaligenaceae</taxon>
        <taxon>Alcaligenes</taxon>
    </lineage>
</organism>
<dbReference type="GO" id="GO:0016788">
    <property type="term" value="F:hydrolase activity, acting on ester bonds"/>
    <property type="evidence" value="ECO:0007669"/>
    <property type="project" value="TreeGrafter"/>
</dbReference>
<dbReference type="Proteomes" id="UP000245216">
    <property type="component" value="Unassembled WGS sequence"/>
</dbReference>
<keyword evidence="2" id="KW-0378">Hydrolase</keyword>
<dbReference type="PANTHER" id="PTHR40841:SF2">
    <property type="entry name" value="SIDEROPHORE-DEGRADING ESTERASE (EUROFUNG)"/>
    <property type="match status" value="1"/>
</dbReference>
<gene>
    <name evidence="3" type="ORF">DF183_10320</name>
</gene>
<evidence type="ECO:0000256" key="2">
    <source>
        <dbReference type="ARBA" id="ARBA00022801"/>
    </source>
</evidence>
<evidence type="ECO:0000256" key="1">
    <source>
        <dbReference type="ARBA" id="ARBA00005622"/>
    </source>
</evidence>
<protein>
    <recommendedName>
        <fullName evidence="5">Alpha/beta hydrolase</fullName>
    </recommendedName>
</protein>
<dbReference type="Gene3D" id="3.40.50.1820">
    <property type="entry name" value="alpha/beta hydrolase"/>
    <property type="match status" value="1"/>
</dbReference>
<dbReference type="AlphaFoldDB" id="A0A2U2BM21"/>
<dbReference type="EMBL" id="QEXO01000002">
    <property type="protein sequence ID" value="PWE15060.1"/>
    <property type="molecule type" value="Genomic_DNA"/>
</dbReference>
<dbReference type="SUPFAM" id="SSF53474">
    <property type="entry name" value="alpha/beta-Hydrolases"/>
    <property type="match status" value="1"/>
</dbReference>
<accession>A0A2U2BM21</accession>
<dbReference type="PANTHER" id="PTHR40841">
    <property type="entry name" value="SIDEROPHORE TRIACETYLFUSARININE C ESTERASE"/>
    <property type="match status" value="1"/>
</dbReference>
<dbReference type="RefSeq" id="WP_109089024.1">
    <property type="nucleotide sequence ID" value="NZ_QEXO01000002.1"/>
</dbReference>
<comment type="caution">
    <text evidence="3">The sequence shown here is derived from an EMBL/GenBank/DDBJ whole genome shotgun (WGS) entry which is preliminary data.</text>
</comment>
<dbReference type="InterPro" id="IPR029058">
    <property type="entry name" value="AB_hydrolase_fold"/>
</dbReference>
<evidence type="ECO:0000313" key="3">
    <source>
        <dbReference type="EMBL" id="PWE15060.1"/>
    </source>
</evidence>
<sequence>MSRLIPLELPPAGGHPHHVLLRLPDGKPAQGPLPLLCLLDGQWTLPLLEESGHPALQHCAILSLGYQGDRDQITRYRALDYTPPGPDGGLWEDPRIPEWQAGGAPAMIEQVRMALALAQRVEPALIRSRISLYGHSYAGLFVLYALSQHSLPIQHYLCASPSLWWRDPLIWTLLEQLGKPVQVDILAGASEAWYPLSAQAAGPEGRKNGVPTLPTMQKLQAHLQAQGMQANLHVLPGAGHGHVLAQATLRALELACGEA</sequence>
<reference evidence="3 4" key="1">
    <citation type="submission" date="2018-05" db="EMBL/GenBank/DDBJ databases">
        <title>Genome Sequence of an Efficient Indole-Degrading Bacterium, Alcaligenes sp.YBY.</title>
        <authorList>
            <person name="Yang B."/>
        </authorList>
    </citation>
    <scope>NUCLEOTIDE SEQUENCE [LARGE SCALE GENOMIC DNA]</scope>
    <source>
        <strain evidence="3 4">YBY</strain>
    </source>
</reference>
<comment type="similarity">
    <text evidence="1">Belongs to the esterase D family.</text>
</comment>
<evidence type="ECO:0000313" key="4">
    <source>
        <dbReference type="Proteomes" id="UP000245216"/>
    </source>
</evidence>
<dbReference type="STRING" id="511.UZ73_09105"/>
<name>A0A2U2BM21_ALCFA</name>
<dbReference type="InterPro" id="IPR052558">
    <property type="entry name" value="Siderophore_Hydrolase_D"/>
</dbReference>
<reference evidence="3 4" key="2">
    <citation type="submission" date="2018-05" db="EMBL/GenBank/DDBJ databases">
        <authorList>
            <person name="Lanie J.A."/>
            <person name="Ng W.-L."/>
            <person name="Kazmierczak K.M."/>
            <person name="Andrzejewski T.M."/>
            <person name="Davidsen T.M."/>
            <person name="Wayne K.J."/>
            <person name="Tettelin H."/>
            <person name="Glass J.I."/>
            <person name="Rusch D."/>
            <person name="Podicherti R."/>
            <person name="Tsui H.-C.T."/>
            <person name="Winkler M.E."/>
        </authorList>
    </citation>
    <scope>NUCLEOTIDE SEQUENCE [LARGE SCALE GENOMIC DNA]</scope>
    <source>
        <strain evidence="3 4">YBY</strain>
    </source>
</reference>